<dbReference type="InterPro" id="IPR013362">
    <property type="entry name" value="Pilus_4_PilV"/>
</dbReference>
<name>A0A3E1RHM5_9BURK</name>
<dbReference type="Pfam" id="PF07963">
    <property type="entry name" value="N_methyl"/>
    <property type="match status" value="1"/>
</dbReference>
<protein>
    <submittedName>
        <fullName evidence="1">Type IV pilus modification protein PilV</fullName>
    </submittedName>
</protein>
<gene>
    <name evidence="1" type="primary">pilV</name>
    <name evidence="1" type="ORF">DIC66_03225</name>
</gene>
<dbReference type="NCBIfam" id="TIGR02523">
    <property type="entry name" value="type_IV_pilV"/>
    <property type="match status" value="1"/>
</dbReference>
<dbReference type="RefSeq" id="WP_117173922.1">
    <property type="nucleotide sequence ID" value="NZ_QFZK01000001.1"/>
</dbReference>
<dbReference type="InterPro" id="IPR012902">
    <property type="entry name" value="N_methyl_site"/>
</dbReference>
<accession>A0A3E1RHM5</accession>
<keyword evidence="2" id="KW-1185">Reference proteome</keyword>
<reference evidence="1 2" key="1">
    <citation type="submission" date="2018-05" db="EMBL/GenBank/DDBJ databases">
        <title>Rhodoferax soyangensis sp.nov., isolated from an oligotrophic freshwater lake.</title>
        <authorList>
            <person name="Park M."/>
        </authorList>
    </citation>
    <scope>NUCLEOTIDE SEQUENCE [LARGE SCALE GENOMIC DNA]</scope>
    <source>
        <strain evidence="1 2">IMCC26218</strain>
    </source>
</reference>
<dbReference type="EMBL" id="QFZK01000001">
    <property type="protein sequence ID" value="RFO98896.1"/>
    <property type="molecule type" value="Genomic_DNA"/>
</dbReference>
<sequence length="177" mass="18466">MSMRKERGFSMIEVLVSVVVLMFGVLGMAGLQMQAINATELGRYNSRAAIQATSIAAAMKANVAYWGTPPSSVTVQGTTVTGGPSAYTGDCFSGTACTGPQLAYFDLATWGNDIANSLPVGSLNIACNLTISPAVCTVTVSWQEKNIALHNQDLPGVGLLSTGTVQTHSYQTLVSVL</sequence>
<dbReference type="OrthoDB" id="8850705at2"/>
<comment type="caution">
    <text evidence="1">The sequence shown here is derived from an EMBL/GenBank/DDBJ whole genome shotgun (WGS) entry which is preliminary data.</text>
</comment>
<proteinExistence type="predicted"/>
<evidence type="ECO:0000313" key="2">
    <source>
        <dbReference type="Proteomes" id="UP000260665"/>
    </source>
</evidence>
<evidence type="ECO:0000313" key="1">
    <source>
        <dbReference type="EMBL" id="RFO98896.1"/>
    </source>
</evidence>
<dbReference type="Proteomes" id="UP000260665">
    <property type="component" value="Unassembled WGS sequence"/>
</dbReference>
<dbReference type="AlphaFoldDB" id="A0A3E1RHM5"/>
<organism evidence="1 2">
    <name type="scientific">Rhodoferax lacus</name>
    <dbReference type="NCBI Taxonomy" id="2184758"/>
    <lineage>
        <taxon>Bacteria</taxon>
        <taxon>Pseudomonadati</taxon>
        <taxon>Pseudomonadota</taxon>
        <taxon>Betaproteobacteria</taxon>
        <taxon>Burkholderiales</taxon>
        <taxon>Comamonadaceae</taxon>
        <taxon>Rhodoferax</taxon>
    </lineage>
</organism>